<sequence length="3746" mass="424281">MHLKENQHLTLYVNNNNLRCDKNLTWFICNLPHLHQISVPNALRCASPADLLGAFLATIKSDVCQNNTDRSEKGRVSTNLDDVFITSPYNDVGCTKHYGMYTTPFIMNISTDNSSDLPSTSDMAASHRTSDGRKPIIINDVNSTYTLAMIGAVVVPFLLVMSLPVAQPKDRSLPVGAEMQPKDNDEEKVGNGKPSTSDGKDPYGAEEENENPTVSGIYRSGLQRTGTEGHSASNFLYNPAHGQHERKDSTSHALFNPAHGQHEGKDSISHALFNLAHGQHADEGRMIAAKPPRMNKDEALALVGFIQTWQQKQCGCCFKDARNVEKFNLLLQGLILVALNIIKTAYQEVKAKQECSSSAKQEVHVTQGKTEEVKEEEENKEEGTPKKQTEGGEEKTDQDNTGDVAMPEETTEETAKEEADDKNEGEREVKKDGMDVRWTLEEREGLLHCVAKIYQMQFPLYTSYKHYFHLSVEDLSQQEGNALGNYCDMNDVDVPVYLLKNVYHLCEHGGLLLISQCFEQVTPELLPFPLAHAMVALVSNVRVWLHLPAVMQYILPMRPHVIRLSEKDLRMTGARNMADLMWSAVKEPLDSQMGFDRDSLELAFKYFTSPTLTMRLAGLSQVTNQVHVFTEMCNNDSMVDVESNELAEWLVQNKIVEHIFGPNMHIELKHSSKYVHEVISALIKHLEPALLKHLLKLVSSLHPSQHTEQTLYLASMLTKVIWSNALSAHMMQQSQQASQPAFTQMLKSTLDKASIHRQADQQSTSSGDNSVSAEPSHSGGSDAEQENEHMHHHHHHHHVHHGHGEGRERRQGHKPGHRLAQGHEDHEPSSQEESSLEQSLDVSRETQPSAQSDGSSSGEEGESGQEGSFSSEHSTHSQGSDGSQGSESGRSEESSTEVPTGRRPRAGRKRADSEQTESTSSEEEESPKQKGSGGKAQKKTVKSKKGSAEKKRLSKGVEDESMDVSEKGEKDKGEHVATVPTVDKIAAGNEEEEDDDPPTITSTPQKKKDCSGLTQEEQMLSQTSHSQEMLEDSMETEIYDCRGFIHHTRSNLMEDILSPDEISCSSSQISNKSEKNMADFEGEDSGCEEELAQINAHAQLSSQMHQHLANMASMYHSHLPHQGHLHHHHHHHHQSPGRHKKHANEFNFEEVCKPTNTLLWELVQDHSAVHLGEGLAVEAEKLLCSLVCWFTDRQIRMRFIEGCLENLANNSSVVVSLRLLPKLFGSFQQYRNTYDTHWITMYTHMTEVQARLQFLTFVFSSLASPETFRLTLEQVDTLWNCLATDPEVGDEALNWFLNQARNKDQHAMSLDTFKHIFVEKMPGLQPETITMTGLNLFQQLCTLARMVSPSPDMPALDDLGMQQLWGIALRARDPDVSQAAIQYINNFYINAGNGNLEREHEFVKRCMDSLLKVSATLNRCPGSSLLVLERGLDLLKSHLEVFRRRYTYHMRMWQLQGRGILSHQKYFNNRNNSKIHVVCQPAGMTDKLTIEMDSQDLVADLRAEVTHWFEHLSSQGQVPSSSQDSSAAMAALFGSSLQGPVRMISQGRELTAENMDEKTLQEMGFKDLQLVFVSVGNPRPQSRRQESFLLPPSLLPEPPRDNLPMLLLLQEPHFDNLMNLLQLLSTWACPGKEGDSEEVMKAKLALENRGQLLSHKVWELLMLLPTCRDLLNAFTRGIRKVSPPAEAKDTEAGGSDDQLPADHWSRTLGQDNPHKLLYCLQIIESLSKPRRSRHRSSTGSQLGGGDQYSVELELPVEGLQVGPAWTQHWQQDTLALLLKLLYHFAMETLEITPSSEDSVFEADTSGDYETPRKRSRHSRSKKSTGDHEKSSVPKIRSSVLQMMDENPMLERLMSVLYEAAAPSDAGSVLSVYWGKSEVVRHGMRLLVSWVCSVPEVANSLARTKQFQAWLQRLVLDAPEPTVRREACSGLYKLCMSTTSESHTFIFSLLSALLSFLSAAQLITPPLEPPDDEKGELYGPGCKDYFWLLCRLVDHAINPEVLHQAQEDNIDIVDVDALARHLAKCISVRKIHEQRHNTVDDDALCGLLRLCTAVVKHNPPFKYSKHGQELVKVIFECLFKLPTMEDRDQPKCKSQNCRSAAYDLMVELVKGCLDNYKLLHGKMMAQHTQNVHAPYPWNYWPHEDGRSPCGFVGLTNLGATCYMASCIQQLYMMPQLRAAILASKVKEDIQNVATLMELQRMFAFLLESERKAYNPRNFCKVYTMDKQPINTGEQKDMTEFFTDLITKLEEMGPELKDTVKKSFGGVITNNVVSLDCTHVSRNLEEFYTVRCQVADMKNLYESLDEVTVKDTLEGDNMYTCSQCGKKVRAEKRACFKKLPRYLCFNTMRYTFNMVTMMKEKVNTHFSFPPKLDMSVYTEDYLMGEEGSRQQLDGYEYELIGVTVHTGTADGGHYYSFIRDRIGSGDKWYLFNDAEVKQFDSTQLASECFGGEMTTKTYDSVTDKFMDFSFEKTHSAYMLFYERCQPEEERQREMPEKFDLSKDLSEWIWQDNMQFLQDKSIFEHTYFNFMWQMCSYIPTTLPDPTREVSLLSAKLTASFVLETLIHSKEKPTMLQWIELLTKHFNSNPQADEWFLDHMAQDDWWPMQILIKCPNQMMRQMFQRLVAHVINQLRPRHAPLYLQPVIEGEGSVEDIGCFSCVTRFIKMLLSLLEHGVRPNSKHLTEYFSLLLDFAQKGEEEKHFMIAIEAISIMANFYLGNKSPDYVEVVSEDEEEEEDDDVITLPEEKYRPTSLEKMIALVALLVETSRAERQLSLSQNDLAVLTTGKGFPFLYQQVRDNINLRQTCNLIFSLTRYNPRLAEAIVSMIFHSIAKLNPDGSQPFFKLLSMLVEFLGGPPGMPSFTQLILNRIWDVTEYNPQQCFDWLAIQTPRNKLVHSWVLQSMETWAEMYLLASSNIRVRNSAGFLLASLVPNNHFRQMFRSARNLHSPNKDIMMTPEATAILHQVYSLLLRLLGRARIYADHTAHGTVKLVQYFALMTYCLVSRTEKLMLTRYVNDLWQVLHPKLTEPAIPINHNKQALLLFWHHACVDCPENIQLIIQNAHITKNIPFNYILADHDDQEVVVFNRGMLPAYYAILRMCCQMSAQFARQLASHQNMQWAFKNLTPHANQYPVAVEELFHLMQLFVARRPEMTKQEQQDIVAFKRATLNCYLNCLEGRSCWTTLISAFRILLESDEDRLQVACNKGLSLMCESFNTLHLMFHEATACHVTGDLVELLAILYSILDTCTKYMDKKEVKQALLQWQEKMELGRKLMTLLNSYTPPEVRQQCFEVLQVLVSLCPRECAQSFIPILQHAHANFQRTNVPGIVEHYHMAFTLGPFFPHRGTKAVPNKANIRPPRPDMQMFLHPNQAEAHRGEDENYDRAMDEFFYPYHKFIDILCRVAANHDLMPDAFINLSALVAYEGVPLHYTFFPQLWLDIYNSQHIDKTYIKRLMSSPAFADYVDAILMEERVCLNNNTIFSFFAIFFPRIHSEGVCSQQVVRQSLLDNVVTAIVAEKTSIDTATPEELLKTSRSLNGDLRELSLLLGVLGQTPLSPMLLPSLQHILATGKRYQQLRDGVAGEAGGDKEEEDKDKECQEKDKEEKLPASKKGTSKGEGKETTQDSSTEGESDETPVKKMRMSTKSEDTKQQKPNKEPTKAAAKRAHSPQPSTSAAADQTSPQLSSGTSESGSDSDVSPKAKPVSQRSGQRTGAGKAQDAVDLMVKLIETNLPLVAANTDSAPPTVGDDK</sequence>
<feature type="compositionally biased region" description="Basic and acidic residues" evidence="14">
    <location>
        <begin position="3591"/>
        <end position="3604"/>
    </location>
</feature>
<dbReference type="InterPro" id="IPR050164">
    <property type="entry name" value="Peptidase_C19"/>
</dbReference>
<keyword evidence="15" id="KW-0472">Membrane</keyword>
<dbReference type="GO" id="GO:0004843">
    <property type="term" value="F:cysteine-type deubiquitinase activity"/>
    <property type="evidence" value="ECO:0007669"/>
    <property type="project" value="UniProtKB-EC"/>
</dbReference>
<dbReference type="PANTHER" id="PTHR24006:SF827">
    <property type="entry name" value="UBIQUITIN CARBOXYL-TERMINAL HYDROLASE 34"/>
    <property type="match status" value="1"/>
</dbReference>
<keyword evidence="7" id="KW-0788">Thiol protease</keyword>
<feature type="compositionally biased region" description="Polar residues" evidence="14">
    <location>
        <begin position="3665"/>
        <end position="3675"/>
    </location>
</feature>
<feature type="compositionally biased region" description="Basic residues" evidence="14">
    <location>
        <begin position="1813"/>
        <end position="1822"/>
    </location>
</feature>
<dbReference type="InterPro" id="IPR021905">
    <property type="entry name" value="DUF3517"/>
</dbReference>
<evidence type="ECO:0000256" key="6">
    <source>
        <dbReference type="ARBA" id="ARBA00022801"/>
    </source>
</evidence>
<feature type="compositionally biased region" description="Low complexity" evidence="14">
    <location>
        <begin position="3676"/>
        <end position="3694"/>
    </location>
</feature>
<dbReference type="FunCoup" id="C3ZKQ3">
    <property type="interactions" value="529"/>
</dbReference>
<feature type="region of interest" description="Disordered" evidence="14">
    <location>
        <begin position="752"/>
        <end position="1032"/>
    </location>
</feature>
<gene>
    <name evidence="17" type="ORF">BRAFLDRAFT_129598</name>
</gene>
<dbReference type="InterPro" id="IPR028889">
    <property type="entry name" value="USP"/>
</dbReference>
<dbReference type="eggNOG" id="KOG1866">
    <property type="taxonomic scope" value="Eukaryota"/>
</dbReference>
<dbReference type="SUPFAM" id="SSF48371">
    <property type="entry name" value="ARM repeat"/>
    <property type="match status" value="2"/>
</dbReference>
<evidence type="ECO:0000256" key="5">
    <source>
        <dbReference type="ARBA" id="ARBA00022786"/>
    </source>
</evidence>
<evidence type="ECO:0000256" key="3">
    <source>
        <dbReference type="ARBA" id="ARBA00012759"/>
    </source>
</evidence>
<dbReference type="InterPro" id="IPR016024">
    <property type="entry name" value="ARM-type_fold"/>
</dbReference>
<evidence type="ECO:0000256" key="1">
    <source>
        <dbReference type="ARBA" id="ARBA00000707"/>
    </source>
</evidence>
<dbReference type="EMBL" id="GG666638">
    <property type="protein sequence ID" value="EEN46902.1"/>
    <property type="molecule type" value="Genomic_DNA"/>
</dbReference>
<comment type="catalytic activity">
    <reaction evidence="1">
        <text>Thiol-dependent hydrolysis of ester, thioester, amide, peptide and isopeptide bonds formed by the C-terminal Gly of ubiquitin (a 76-residue protein attached to proteins as an intracellular targeting signal).</text>
        <dbReference type="EC" id="3.4.19.12"/>
    </reaction>
</comment>
<feature type="compositionally biased region" description="Basic and acidic residues" evidence="14">
    <location>
        <begin position="381"/>
        <end position="398"/>
    </location>
</feature>
<dbReference type="CDD" id="cd02659">
    <property type="entry name" value="peptidase_C19C"/>
    <property type="match status" value="1"/>
</dbReference>
<feature type="compositionally biased region" description="Basic and acidic residues" evidence="14">
    <location>
        <begin position="413"/>
        <end position="430"/>
    </location>
</feature>
<dbReference type="SUPFAM" id="SSF54001">
    <property type="entry name" value="Cysteine proteinases"/>
    <property type="match status" value="1"/>
</dbReference>
<keyword evidence="6" id="KW-0378">Hydrolase</keyword>
<dbReference type="PROSITE" id="PS00972">
    <property type="entry name" value="USP_1"/>
    <property type="match status" value="1"/>
</dbReference>
<dbReference type="Pfam" id="PF25010">
    <property type="entry name" value="ARM_UBP24_USP9X-Y"/>
    <property type="match status" value="1"/>
</dbReference>
<comment type="similarity">
    <text evidence="2">Belongs to the peptidase C19 family.</text>
</comment>
<reference evidence="17" key="1">
    <citation type="journal article" date="2008" name="Nature">
        <title>The amphioxus genome and the evolution of the chordate karyotype.</title>
        <authorList>
            <consortium name="US DOE Joint Genome Institute (JGI-PGF)"/>
            <person name="Putnam N.H."/>
            <person name="Butts T."/>
            <person name="Ferrier D.E.K."/>
            <person name="Furlong R.F."/>
            <person name="Hellsten U."/>
            <person name="Kawashima T."/>
            <person name="Robinson-Rechavi M."/>
            <person name="Shoguchi E."/>
            <person name="Terry A."/>
            <person name="Yu J.-K."/>
            <person name="Benito-Gutierrez E.L."/>
            <person name="Dubchak I."/>
            <person name="Garcia-Fernandez J."/>
            <person name="Gibson-Brown J.J."/>
            <person name="Grigoriev I.V."/>
            <person name="Horton A.C."/>
            <person name="de Jong P.J."/>
            <person name="Jurka J."/>
            <person name="Kapitonov V.V."/>
            <person name="Kohara Y."/>
            <person name="Kuroki Y."/>
            <person name="Lindquist E."/>
            <person name="Lucas S."/>
            <person name="Osoegawa K."/>
            <person name="Pennacchio L.A."/>
            <person name="Salamov A.A."/>
            <person name="Satou Y."/>
            <person name="Sauka-Spengler T."/>
            <person name="Schmutz J."/>
            <person name="Shin-I T."/>
            <person name="Toyoda A."/>
            <person name="Bronner-Fraser M."/>
            <person name="Fujiyama A."/>
            <person name="Holland L.Z."/>
            <person name="Holland P.W.H."/>
            <person name="Satoh N."/>
            <person name="Rokhsar D.S."/>
        </authorList>
    </citation>
    <scope>NUCLEOTIDE SEQUENCE [LARGE SCALE GENOMIC DNA]</scope>
    <source>
        <strain evidence="17">S238N-H82</strain>
        <tissue evidence="17">Testes</tissue>
    </source>
</reference>
<evidence type="ECO:0000256" key="12">
    <source>
        <dbReference type="ARBA" id="ARBA00078965"/>
    </source>
</evidence>
<feature type="region of interest" description="Disordered" evidence="14">
    <location>
        <begin position="356"/>
        <end position="430"/>
    </location>
</feature>
<keyword evidence="15" id="KW-0812">Transmembrane</keyword>
<evidence type="ECO:0000256" key="8">
    <source>
        <dbReference type="ARBA" id="ARBA00053751"/>
    </source>
</evidence>
<evidence type="ECO:0000256" key="14">
    <source>
        <dbReference type="SAM" id="MobiDB-lite"/>
    </source>
</evidence>
<dbReference type="Pfam" id="PF00443">
    <property type="entry name" value="UCH"/>
    <property type="match status" value="1"/>
</dbReference>
<protein>
    <recommendedName>
        <fullName evidence="10">Ubiquitin carboxyl-terminal hydrolase 34</fullName>
        <ecNumber evidence="3">3.4.19.12</ecNumber>
    </recommendedName>
    <alternativeName>
        <fullName evidence="13">Deubiquitinating enzyme 34</fullName>
    </alternativeName>
    <alternativeName>
        <fullName evidence="11">Ubiquitin thioesterase 34</fullName>
    </alternativeName>
    <alternativeName>
        <fullName evidence="12">Ubiquitin-specific-processing protease 34</fullName>
    </alternativeName>
</protein>
<dbReference type="GO" id="GO:0016579">
    <property type="term" value="P:protein deubiquitination"/>
    <property type="evidence" value="ECO:0007669"/>
    <property type="project" value="InterPro"/>
</dbReference>
<dbReference type="Gene3D" id="3.90.70.10">
    <property type="entry name" value="Cysteine proteinases"/>
    <property type="match status" value="1"/>
</dbReference>
<dbReference type="InterPro" id="IPR018200">
    <property type="entry name" value="USP_CS"/>
</dbReference>
<dbReference type="PANTHER" id="PTHR24006">
    <property type="entry name" value="UBIQUITIN CARBOXYL-TERMINAL HYDROLASE"/>
    <property type="match status" value="1"/>
</dbReference>
<dbReference type="FunFam" id="3.90.70.10:FF:000014">
    <property type="entry name" value="Ubiquitin carboxyl-terminal hydrolase 34"/>
    <property type="match status" value="1"/>
</dbReference>
<keyword evidence="4" id="KW-0645">Protease</keyword>
<feature type="region of interest" description="Disordered" evidence="14">
    <location>
        <begin position="172"/>
        <end position="264"/>
    </location>
</feature>
<feature type="region of interest" description="Disordered" evidence="14">
    <location>
        <begin position="1682"/>
        <end position="1708"/>
    </location>
</feature>
<dbReference type="PROSITE" id="PS50235">
    <property type="entry name" value="USP_3"/>
    <property type="match status" value="1"/>
</dbReference>
<dbReference type="GO" id="GO:0009966">
    <property type="term" value="P:regulation of signal transduction"/>
    <property type="evidence" value="ECO:0007669"/>
    <property type="project" value="UniProtKB-ARBA"/>
</dbReference>
<evidence type="ECO:0000259" key="16">
    <source>
        <dbReference type="PROSITE" id="PS50235"/>
    </source>
</evidence>
<dbReference type="STRING" id="7739.C3ZKQ3"/>
<feature type="compositionally biased region" description="Basic and acidic residues" evidence="14">
    <location>
        <begin position="3640"/>
        <end position="3655"/>
    </location>
</feature>
<dbReference type="InterPro" id="IPR056850">
    <property type="entry name" value="ARM_UBP34_24_USP9X_Y"/>
</dbReference>
<evidence type="ECO:0000256" key="15">
    <source>
        <dbReference type="SAM" id="Phobius"/>
    </source>
</evidence>
<feature type="compositionally biased region" description="Polar residues" evidence="14">
    <location>
        <begin position="1012"/>
        <end position="1027"/>
    </location>
</feature>
<dbReference type="InParanoid" id="C3ZKQ3"/>
<feature type="region of interest" description="Disordered" evidence="14">
    <location>
        <begin position="1796"/>
        <end position="1837"/>
    </location>
</feature>
<dbReference type="InterPro" id="IPR001394">
    <property type="entry name" value="Peptidase_C19_UCH"/>
</dbReference>
<dbReference type="InterPro" id="IPR038765">
    <property type="entry name" value="Papain-like_cys_pep_sf"/>
</dbReference>
<evidence type="ECO:0000313" key="17">
    <source>
        <dbReference type="EMBL" id="EEN46902.1"/>
    </source>
</evidence>
<evidence type="ECO:0000256" key="9">
    <source>
        <dbReference type="ARBA" id="ARBA00064116"/>
    </source>
</evidence>
<accession>C3ZKQ3</accession>
<feature type="compositionally biased region" description="Low complexity" evidence="14">
    <location>
        <begin position="865"/>
        <end position="888"/>
    </location>
</feature>
<dbReference type="Gene3D" id="3.80.10.10">
    <property type="entry name" value="Ribonuclease Inhibitor"/>
    <property type="match status" value="1"/>
</dbReference>
<evidence type="ECO:0000256" key="13">
    <source>
        <dbReference type="ARBA" id="ARBA00082193"/>
    </source>
</evidence>
<dbReference type="InterPro" id="IPR032675">
    <property type="entry name" value="LRR_dom_sf"/>
</dbReference>
<dbReference type="EC" id="3.4.19.12" evidence="3"/>
<organism>
    <name type="scientific">Branchiostoma floridae</name>
    <name type="common">Florida lancelet</name>
    <name type="synonym">Amphioxus</name>
    <dbReference type="NCBI Taxonomy" id="7739"/>
    <lineage>
        <taxon>Eukaryota</taxon>
        <taxon>Metazoa</taxon>
        <taxon>Chordata</taxon>
        <taxon>Cephalochordata</taxon>
        <taxon>Leptocardii</taxon>
        <taxon>Amphioxiformes</taxon>
        <taxon>Branchiostomatidae</taxon>
        <taxon>Branchiostoma</taxon>
    </lineage>
</organism>
<feature type="compositionally biased region" description="Polar residues" evidence="14">
    <location>
        <begin position="222"/>
        <end position="236"/>
    </location>
</feature>
<evidence type="ECO:0000256" key="10">
    <source>
        <dbReference type="ARBA" id="ARBA00071646"/>
    </source>
</evidence>
<feature type="compositionally biased region" description="Basic and acidic residues" evidence="14">
    <location>
        <begin position="946"/>
        <end position="975"/>
    </location>
</feature>
<feature type="compositionally biased region" description="Basic residues" evidence="14">
    <location>
        <begin position="790"/>
        <end position="801"/>
    </location>
</feature>
<dbReference type="PROSITE" id="PS00973">
    <property type="entry name" value="USP_2"/>
    <property type="match status" value="1"/>
</dbReference>
<keyword evidence="5" id="KW-0833">Ubl conjugation pathway</keyword>
<feature type="region of interest" description="Disordered" evidence="14">
    <location>
        <begin position="3578"/>
        <end position="3714"/>
    </location>
</feature>
<dbReference type="Pfam" id="PF12030">
    <property type="entry name" value="DUF3517"/>
    <property type="match status" value="1"/>
</dbReference>
<feature type="compositionally biased region" description="Polar residues" evidence="14">
    <location>
        <begin position="760"/>
        <end position="779"/>
    </location>
</feature>
<dbReference type="GO" id="GO:0006508">
    <property type="term" value="P:proteolysis"/>
    <property type="evidence" value="ECO:0007669"/>
    <property type="project" value="UniProtKB-KW"/>
</dbReference>
<keyword evidence="15" id="KW-1133">Transmembrane helix</keyword>
<evidence type="ECO:0000256" key="4">
    <source>
        <dbReference type="ARBA" id="ARBA00022670"/>
    </source>
</evidence>
<feature type="compositionally biased region" description="Low complexity" evidence="14">
    <location>
        <begin position="831"/>
        <end position="840"/>
    </location>
</feature>
<comment type="function">
    <text evidence="8">Ubiquitin hydrolase that can remove conjugated ubiquitin from AXIN1 and AXIN2, thereby acting as a regulator of Wnt signaling pathway. Acts as an activator of the Wnt signaling pathway downstream of the beta-catenin destruction complex by deubiquitinating and stabilizing AXIN1 and AXIN2, leading to promote nuclear accumulation of AXIN1 and AXIN2 and positively regulate beta-catenin (CTNBB1)-mediated transcription. Recognizes and hydrolyzes the peptide bond at the C-terminal Gly of ubiquitin. Involved in the processing of poly-ubiquitin precursors as well as that of ubiquitinated proteins.</text>
</comment>
<name>C3ZKQ3_BRAFL</name>
<feature type="transmembrane region" description="Helical" evidence="15">
    <location>
        <begin position="145"/>
        <end position="166"/>
    </location>
</feature>
<feature type="region of interest" description="Disordered" evidence="14">
    <location>
        <begin position="1121"/>
        <end position="1140"/>
    </location>
</feature>
<evidence type="ECO:0000256" key="2">
    <source>
        <dbReference type="ARBA" id="ARBA00009085"/>
    </source>
</evidence>
<evidence type="ECO:0000256" key="7">
    <source>
        <dbReference type="ARBA" id="ARBA00022807"/>
    </source>
</evidence>
<feature type="compositionally biased region" description="Basic and acidic residues" evidence="14">
    <location>
        <begin position="180"/>
        <end position="190"/>
    </location>
</feature>
<feature type="compositionally biased region" description="Basic residues" evidence="14">
    <location>
        <begin position="936"/>
        <end position="945"/>
    </location>
</feature>
<evidence type="ECO:0000256" key="11">
    <source>
        <dbReference type="ARBA" id="ARBA00075200"/>
    </source>
</evidence>
<proteinExistence type="inferred from homology"/>
<feature type="domain" description="USP" evidence="16">
    <location>
        <begin position="2151"/>
        <end position="2482"/>
    </location>
</feature>
<comment type="subunit">
    <text evidence="9">Interacts with AXIN1 and AXIN2.</text>
</comment>